<feature type="region of interest" description="Disordered" evidence="1">
    <location>
        <begin position="226"/>
        <end position="292"/>
    </location>
</feature>
<sequence length="292" mass="32472">MSDYDASVLECETDPIENIQGTLPNRAMLPAPRDTDYDAPNFHNPPRIFKTTETPTNAKISRSYMSSSKDNKKYKSASKRQDTSDDGLVGPERDIPKDSLRLRRENKSPTASLNRPILVFGDISKPISPRLEPATRLLSGKSEHLVTHHFQACLNERKTSPRSQETSDPLDSENRLTIDQLEVQVIQEQELSYRREPCKGTRPKFQNKQEVTLGCDFSFQLSNVTAPVRTPPTANSEESESEGGESMSFRPETTCDGRSGGGQREDSHCPSTKHPIGAGEVVDALTLEPSKI</sequence>
<evidence type="ECO:0000313" key="2">
    <source>
        <dbReference type="EMBL" id="OCL13360.1"/>
    </source>
</evidence>
<accession>A0A8E2FA31</accession>
<protein>
    <submittedName>
        <fullName evidence="2">Uncharacterized protein</fullName>
    </submittedName>
</protein>
<feature type="compositionally biased region" description="Basic and acidic residues" evidence="1">
    <location>
        <begin position="69"/>
        <end position="83"/>
    </location>
</feature>
<reference evidence="2 3" key="1">
    <citation type="journal article" date="2016" name="Nat. Commun.">
        <title>Ectomycorrhizal ecology is imprinted in the genome of the dominant symbiotic fungus Cenococcum geophilum.</title>
        <authorList>
            <consortium name="DOE Joint Genome Institute"/>
            <person name="Peter M."/>
            <person name="Kohler A."/>
            <person name="Ohm R.A."/>
            <person name="Kuo A."/>
            <person name="Krutzmann J."/>
            <person name="Morin E."/>
            <person name="Arend M."/>
            <person name="Barry K.W."/>
            <person name="Binder M."/>
            <person name="Choi C."/>
            <person name="Clum A."/>
            <person name="Copeland A."/>
            <person name="Grisel N."/>
            <person name="Haridas S."/>
            <person name="Kipfer T."/>
            <person name="LaButti K."/>
            <person name="Lindquist E."/>
            <person name="Lipzen A."/>
            <person name="Maire R."/>
            <person name="Meier B."/>
            <person name="Mihaltcheva S."/>
            <person name="Molinier V."/>
            <person name="Murat C."/>
            <person name="Poggeler S."/>
            <person name="Quandt C.A."/>
            <person name="Sperisen C."/>
            <person name="Tritt A."/>
            <person name="Tisserant E."/>
            <person name="Crous P.W."/>
            <person name="Henrissat B."/>
            <person name="Nehls U."/>
            <person name="Egli S."/>
            <person name="Spatafora J.W."/>
            <person name="Grigoriev I.V."/>
            <person name="Martin F.M."/>
        </authorList>
    </citation>
    <scope>NUCLEOTIDE SEQUENCE [LARGE SCALE GENOMIC DNA]</scope>
    <source>
        <strain evidence="2 3">CBS 207.34</strain>
    </source>
</reference>
<dbReference type="EMBL" id="KV748733">
    <property type="protein sequence ID" value="OCL13360.1"/>
    <property type="molecule type" value="Genomic_DNA"/>
</dbReference>
<proteinExistence type="predicted"/>
<organism evidence="2 3">
    <name type="scientific">Glonium stellatum</name>
    <dbReference type="NCBI Taxonomy" id="574774"/>
    <lineage>
        <taxon>Eukaryota</taxon>
        <taxon>Fungi</taxon>
        <taxon>Dikarya</taxon>
        <taxon>Ascomycota</taxon>
        <taxon>Pezizomycotina</taxon>
        <taxon>Dothideomycetes</taxon>
        <taxon>Pleosporomycetidae</taxon>
        <taxon>Gloniales</taxon>
        <taxon>Gloniaceae</taxon>
        <taxon>Glonium</taxon>
    </lineage>
</organism>
<dbReference type="Proteomes" id="UP000250140">
    <property type="component" value="Unassembled WGS sequence"/>
</dbReference>
<name>A0A8E2FA31_9PEZI</name>
<feature type="compositionally biased region" description="Basic and acidic residues" evidence="1">
    <location>
        <begin position="91"/>
        <end position="107"/>
    </location>
</feature>
<evidence type="ECO:0000313" key="3">
    <source>
        <dbReference type="Proteomes" id="UP000250140"/>
    </source>
</evidence>
<dbReference type="AlphaFoldDB" id="A0A8E2FA31"/>
<feature type="region of interest" description="Disordered" evidence="1">
    <location>
        <begin position="19"/>
        <end position="109"/>
    </location>
</feature>
<evidence type="ECO:0000256" key="1">
    <source>
        <dbReference type="SAM" id="MobiDB-lite"/>
    </source>
</evidence>
<gene>
    <name evidence="2" type="ORF">AOQ84DRAFT_225670</name>
</gene>
<feature type="compositionally biased region" description="Polar residues" evidence="1">
    <location>
        <begin position="51"/>
        <end position="68"/>
    </location>
</feature>
<keyword evidence="3" id="KW-1185">Reference proteome</keyword>